<dbReference type="GO" id="GO:0005829">
    <property type="term" value="C:cytosol"/>
    <property type="evidence" value="ECO:0007669"/>
    <property type="project" value="TreeGrafter"/>
</dbReference>
<dbReference type="AlphaFoldDB" id="A0A9D2S2X0"/>
<dbReference type="GO" id="GO:0003677">
    <property type="term" value="F:DNA binding"/>
    <property type="evidence" value="ECO:0007669"/>
    <property type="project" value="UniProtKB-KW"/>
</dbReference>
<keyword evidence="1" id="KW-0238">DNA-binding</keyword>
<protein>
    <submittedName>
        <fullName evidence="3">Helix-turn-helix domain-containing protein</fullName>
    </submittedName>
</protein>
<dbReference type="InterPro" id="IPR050807">
    <property type="entry name" value="TransReg_Diox_bact_type"/>
</dbReference>
<dbReference type="Gene3D" id="1.10.260.40">
    <property type="entry name" value="lambda repressor-like DNA-binding domains"/>
    <property type="match status" value="1"/>
</dbReference>
<accession>A0A9D2S2X0</accession>
<dbReference type="PANTHER" id="PTHR46797:SF1">
    <property type="entry name" value="METHYLPHOSPHONATE SYNTHASE"/>
    <property type="match status" value="1"/>
</dbReference>
<reference evidence="3" key="2">
    <citation type="submission" date="2021-04" db="EMBL/GenBank/DDBJ databases">
        <authorList>
            <person name="Gilroy R."/>
        </authorList>
    </citation>
    <scope>NUCLEOTIDE SEQUENCE</scope>
    <source>
        <strain evidence="3">ChiBcec8-13705</strain>
    </source>
</reference>
<dbReference type="SMART" id="SM00530">
    <property type="entry name" value="HTH_XRE"/>
    <property type="match status" value="1"/>
</dbReference>
<dbReference type="CDD" id="cd00093">
    <property type="entry name" value="HTH_XRE"/>
    <property type="match status" value="1"/>
</dbReference>
<gene>
    <name evidence="3" type="ORF">H9945_02265</name>
</gene>
<sequence length="121" mass="13371">MYDMGARLRTLRKAKGWSQETLGRKLNKTKSVVSSYEANLRTPPLDVLTDLAALYGVSLDYLAGVEGRAMLPAEGLTPAQTELVRTIILELQSPHPGAARTLTPRQMDILNGLLFEFTRRG</sequence>
<evidence type="ECO:0000313" key="3">
    <source>
        <dbReference type="EMBL" id="HJB41301.1"/>
    </source>
</evidence>
<dbReference type="SUPFAM" id="SSF47413">
    <property type="entry name" value="lambda repressor-like DNA-binding domains"/>
    <property type="match status" value="1"/>
</dbReference>
<dbReference type="InterPro" id="IPR001387">
    <property type="entry name" value="Cro/C1-type_HTH"/>
</dbReference>
<reference evidence="3" key="1">
    <citation type="journal article" date="2021" name="PeerJ">
        <title>Extensive microbial diversity within the chicken gut microbiome revealed by metagenomics and culture.</title>
        <authorList>
            <person name="Gilroy R."/>
            <person name="Ravi A."/>
            <person name="Getino M."/>
            <person name="Pursley I."/>
            <person name="Horton D.L."/>
            <person name="Alikhan N.F."/>
            <person name="Baker D."/>
            <person name="Gharbi K."/>
            <person name="Hall N."/>
            <person name="Watson M."/>
            <person name="Adriaenssens E.M."/>
            <person name="Foster-Nyarko E."/>
            <person name="Jarju S."/>
            <person name="Secka A."/>
            <person name="Antonio M."/>
            <person name="Oren A."/>
            <person name="Chaudhuri R.R."/>
            <person name="La Ragione R."/>
            <person name="Hildebrand F."/>
            <person name="Pallen M.J."/>
        </authorList>
    </citation>
    <scope>NUCLEOTIDE SEQUENCE</scope>
    <source>
        <strain evidence="3">ChiBcec8-13705</strain>
    </source>
</reference>
<dbReference type="EMBL" id="DWYG01000024">
    <property type="protein sequence ID" value="HJB41301.1"/>
    <property type="molecule type" value="Genomic_DNA"/>
</dbReference>
<evidence type="ECO:0000256" key="1">
    <source>
        <dbReference type="ARBA" id="ARBA00023125"/>
    </source>
</evidence>
<dbReference type="PROSITE" id="PS50943">
    <property type="entry name" value="HTH_CROC1"/>
    <property type="match status" value="1"/>
</dbReference>
<dbReference type="Pfam" id="PF01381">
    <property type="entry name" value="HTH_3"/>
    <property type="match status" value="1"/>
</dbReference>
<name>A0A9D2S2X0_9FIRM</name>
<evidence type="ECO:0000313" key="4">
    <source>
        <dbReference type="Proteomes" id="UP000886803"/>
    </source>
</evidence>
<feature type="domain" description="HTH cro/C1-type" evidence="2">
    <location>
        <begin position="8"/>
        <end position="62"/>
    </location>
</feature>
<organism evidence="3 4">
    <name type="scientific">Candidatus Gemmiger avicola</name>
    <dbReference type="NCBI Taxonomy" id="2838605"/>
    <lineage>
        <taxon>Bacteria</taxon>
        <taxon>Bacillati</taxon>
        <taxon>Bacillota</taxon>
        <taxon>Clostridia</taxon>
        <taxon>Eubacteriales</taxon>
        <taxon>Gemmiger</taxon>
    </lineage>
</organism>
<evidence type="ECO:0000259" key="2">
    <source>
        <dbReference type="PROSITE" id="PS50943"/>
    </source>
</evidence>
<proteinExistence type="predicted"/>
<dbReference type="Proteomes" id="UP000886803">
    <property type="component" value="Unassembled WGS sequence"/>
</dbReference>
<comment type="caution">
    <text evidence="3">The sequence shown here is derived from an EMBL/GenBank/DDBJ whole genome shotgun (WGS) entry which is preliminary data.</text>
</comment>
<dbReference type="InterPro" id="IPR010982">
    <property type="entry name" value="Lambda_DNA-bd_dom_sf"/>
</dbReference>
<dbReference type="PANTHER" id="PTHR46797">
    <property type="entry name" value="HTH-TYPE TRANSCRIPTIONAL REGULATOR"/>
    <property type="match status" value="1"/>
</dbReference>
<dbReference type="GO" id="GO:0003700">
    <property type="term" value="F:DNA-binding transcription factor activity"/>
    <property type="evidence" value="ECO:0007669"/>
    <property type="project" value="TreeGrafter"/>
</dbReference>